<dbReference type="RefSeq" id="XP_068349487.1">
    <property type="nucleotide sequence ID" value="XM_068495191.1"/>
</dbReference>
<name>A0A1J4JAZ5_9EUKA</name>
<evidence type="ECO:0000256" key="1">
    <source>
        <dbReference type="SAM" id="Phobius"/>
    </source>
</evidence>
<gene>
    <name evidence="2" type="ORF">TRFO_10000</name>
</gene>
<keyword evidence="1" id="KW-1133">Transmembrane helix</keyword>
<comment type="caution">
    <text evidence="2">The sequence shown here is derived from an EMBL/GenBank/DDBJ whole genome shotgun (WGS) entry which is preliminary data.</text>
</comment>
<protein>
    <recommendedName>
        <fullName evidence="4">Right handed beta helix domain-containing protein</fullName>
    </recommendedName>
</protein>
<accession>A0A1J4JAZ5</accession>
<sequence>MNYTLIYLAQTSCLQHSPLLTISGSSSFQSLSFSRFFLSYSLSPIFRSINRHQRAKFEHGTLTNFLSSAIATEKTQFLINQIYEFTQQSFMDDDLMINDCIFRDYKLPDKEGAAIYIAHSVDLYNVIFQNIDSFYGAIYTTEGIKAKYVSFVNVSAMNAACFVSDNQNSLKLNNAVIDSILVMTSKSAMTGAIIHKGVGDFNLTNSNLTNCRSNEINGCFALTNQNVYIKSTIFDKFTADSASVGTMEKTKKFSIILSTFKNMKSRSIIETSEIDAGEIKDCLFVSIVINQGAVLIAHDKKSLFSIANNCFDSLKNDEIYKIKGMKPVELENIYQTKCNYFSINNNVGYSYRRTPTYAYNHHIFNESNQQVEIPTPSEHYSGSYFESVLIEIDIFIMITRVMLGIALLAIIMILLCSYKNRIFKRLKTSVQVKNRREML</sequence>
<keyword evidence="1" id="KW-0812">Transmembrane</keyword>
<feature type="transmembrane region" description="Helical" evidence="1">
    <location>
        <begin position="394"/>
        <end position="418"/>
    </location>
</feature>
<evidence type="ECO:0000313" key="2">
    <source>
        <dbReference type="EMBL" id="OHS96350.1"/>
    </source>
</evidence>
<dbReference type="VEuPathDB" id="TrichDB:TRFO_10000"/>
<dbReference type="AlphaFoldDB" id="A0A1J4JAZ5"/>
<keyword evidence="3" id="KW-1185">Reference proteome</keyword>
<reference evidence="2" key="1">
    <citation type="submission" date="2016-10" db="EMBL/GenBank/DDBJ databases">
        <authorList>
            <person name="Benchimol M."/>
            <person name="Almeida L.G."/>
            <person name="Vasconcelos A.T."/>
            <person name="Perreira-Neves A."/>
            <person name="Rosa I.A."/>
            <person name="Tasca T."/>
            <person name="Bogo M.R."/>
            <person name="de Souza W."/>
        </authorList>
    </citation>
    <scope>NUCLEOTIDE SEQUENCE [LARGE SCALE GENOMIC DNA]</scope>
    <source>
        <strain evidence="2">K</strain>
    </source>
</reference>
<proteinExistence type="predicted"/>
<dbReference type="EMBL" id="MLAK01001182">
    <property type="protein sequence ID" value="OHS96350.1"/>
    <property type="molecule type" value="Genomic_DNA"/>
</dbReference>
<evidence type="ECO:0000313" key="3">
    <source>
        <dbReference type="Proteomes" id="UP000179807"/>
    </source>
</evidence>
<organism evidence="2 3">
    <name type="scientific">Tritrichomonas foetus</name>
    <dbReference type="NCBI Taxonomy" id="1144522"/>
    <lineage>
        <taxon>Eukaryota</taxon>
        <taxon>Metamonada</taxon>
        <taxon>Parabasalia</taxon>
        <taxon>Tritrichomonadida</taxon>
        <taxon>Tritrichomonadidae</taxon>
        <taxon>Tritrichomonas</taxon>
    </lineage>
</organism>
<dbReference type="GeneID" id="94829895"/>
<evidence type="ECO:0008006" key="4">
    <source>
        <dbReference type="Google" id="ProtNLM"/>
    </source>
</evidence>
<dbReference type="Proteomes" id="UP000179807">
    <property type="component" value="Unassembled WGS sequence"/>
</dbReference>
<keyword evidence="1" id="KW-0472">Membrane</keyword>